<accession>A0A431UNJ2</accession>
<keyword evidence="1" id="KW-0472">Membrane</keyword>
<reference evidence="2 3" key="1">
    <citation type="submission" date="2018-12" db="EMBL/GenBank/DDBJ databases">
        <authorList>
            <person name="Yu L."/>
        </authorList>
    </citation>
    <scope>NUCLEOTIDE SEQUENCE [LARGE SCALE GENOMIC DNA]</scope>
    <source>
        <strain evidence="2 3">S5H2222</strain>
    </source>
</reference>
<dbReference type="AlphaFoldDB" id="A0A431UNJ2"/>
<name>A0A431UNJ2_9BACI</name>
<proteinExistence type="predicted"/>
<keyword evidence="1" id="KW-1133">Transmembrane helix</keyword>
<dbReference type="EMBL" id="RXNR01000040">
    <property type="protein sequence ID" value="RTQ91450.1"/>
    <property type="molecule type" value="Genomic_DNA"/>
</dbReference>
<protein>
    <submittedName>
        <fullName evidence="2">Uncharacterized protein</fullName>
    </submittedName>
</protein>
<keyword evidence="1" id="KW-0812">Transmembrane</keyword>
<organism evidence="2 3">
    <name type="scientific">Lysinibacillus telephonicus</name>
    <dbReference type="NCBI Taxonomy" id="1714840"/>
    <lineage>
        <taxon>Bacteria</taxon>
        <taxon>Bacillati</taxon>
        <taxon>Bacillota</taxon>
        <taxon>Bacilli</taxon>
        <taxon>Bacillales</taxon>
        <taxon>Bacillaceae</taxon>
        <taxon>Lysinibacillus</taxon>
    </lineage>
</organism>
<dbReference type="Proteomes" id="UP000276349">
    <property type="component" value="Unassembled WGS sequence"/>
</dbReference>
<evidence type="ECO:0000313" key="2">
    <source>
        <dbReference type="EMBL" id="RTQ91450.1"/>
    </source>
</evidence>
<sequence length="203" mass="23526">MWKWIVFYSMAFILGILIAMFQWPFWIAIAVLIFASFIMIGDVLFTLYGTTNINRVEKFIIKKKKEPIYAFIYSQGFGKKEDQIIAIDAILKKYKQQHIVHYYRCIQEYLKDNLELALDEANKIGKEPLMGYSKALVLAKMGKENEALSNTPSKPWMQEAIRAAIAISKNDADAFEKHANNAIHSTRGIQRLSIIYSFNQMRK</sequence>
<dbReference type="OrthoDB" id="2972906at2"/>
<dbReference type="RefSeq" id="WP_126295063.1">
    <property type="nucleotide sequence ID" value="NZ_RXNR01000040.1"/>
</dbReference>
<evidence type="ECO:0000256" key="1">
    <source>
        <dbReference type="SAM" id="Phobius"/>
    </source>
</evidence>
<feature type="transmembrane region" description="Helical" evidence="1">
    <location>
        <begin position="5"/>
        <end position="21"/>
    </location>
</feature>
<feature type="transmembrane region" description="Helical" evidence="1">
    <location>
        <begin position="27"/>
        <end position="48"/>
    </location>
</feature>
<evidence type="ECO:0000313" key="3">
    <source>
        <dbReference type="Proteomes" id="UP000276349"/>
    </source>
</evidence>
<keyword evidence="3" id="KW-1185">Reference proteome</keyword>
<gene>
    <name evidence="2" type="ORF">EKG35_13470</name>
</gene>
<comment type="caution">
    <text evidence="2">The sequence shown here is derived from an EMBL/GenBank/DDBJ whole genome shotgun (WGS) entry which is preliminary data.</text>
</comment>